<evidence type="ECO:0000256" key="6">
    <source>
        <dbReference type="ARBA" id="ARBA00023136"/>
    </source>
</evidence>
<evidence type="ECO:0000256" key="2">
    <source>
        <dbReference type="ARBA" id="ARBA00006679"/>
    </source>
</evidence>
<comment type="similarity">
    <text evidence="2">Belongs to the DoxX family.</text>
</comment>
<evidence type="ECO:0000256" key="4">
    <source>
        <dbReference type="ARBA" id="ARBA00022692"/>
    </source>
</evidence>
<keyword evidence="4 7" id="KW-0812">Transmembrane</keyword>
<keyword evidence="9" id="KW-1185">Reference proteome</keyword>
<evidence type="ECO:0000256" key="5">
    <source>
        <dbReference type="ARBA" id="ARBA00022989"/>
    </source>
</evidence>
<accession>A0A1I6GZR9</accession>
<evidence type="ECO:0000313" key="9">
    <source>
        <dbReference type="Proteomes" id="UP000199534"/>
    </source>
</evidence>
<comment type="subcellular location">
    <subcellularLocation>
        <location evidence="1">Cell membrane</location>
        <topology evidence="1">Multi-pass membrane protein</topology>
    </subcellularLocation>
</comment>
<evidence type="ECO:0000256" key="3">
    <source>
        <dbReference type="ARBA" id="ARBA00022475"/>
    </source>
</evidence>
<dbReference type="STRING" id="400055.SAMN04490243_1957"/>
<dbReference type="PANTHER" id="PTHR33452:SF1">
    <property type="entry name" value="INNER MEMBRANE PROTEIN YPHA-RELATED"/>
    <property type="match status" value="1"/>
</dbReference>
<dbReference type="RefSeq" id="WP_092982417.1">
    <property type="nucleotide sequence ID" value="NZ_FOYQ01000002.1"/>
</dbReference>
<feature type="transmembrane region" description="Helical" evidence="7">
    <location>
        <begin position="12"/>
        <end position="35"/>
    </location>
</feature>
<dbReference type="PANTHER" id="PTHR33452">
    <property type="entry name" value="OXIDOREDUCTASE CATD-RELATED"/>
    <property type="match status" value="1"/>
</dbReference>
<keyword evidence="5 7" id="KW-1133">Transmembrane helix</keyword>
<evidence type="ECO:0000313" key="8">
    <source>
        <dbReference type="EMBL" id="SFR47689.1"/>
    </source>
</evidence>
<dbReference type="EMBL" id="FOYQ01000002">
    <property type="protein sequence ID" value="SFR47689.1"/>
    <property type="molecule type" value="Genomic_DNA"/>
</dbReference>
<dbReference type="Proteomes" id="UP000199534">
    <property type="component" value="Unassembled WGS sequence"/>
</dbReference>
<evidence type="ECO:0000256" key="7">
    <source>
        <dbReference type="SAM" id="Phobius"/>
    </source>
</evidence>
<dbReference type="OrthoDB" id="9813193at2"/>
<dbReference type="Pfam" id="PF07681">
    <property type="entry name" value="DoxX"/>
    <property type="match status" value="1"/>
</dbReference>
<name>A0A1I6GZR9_9FLAO</name>
<feature type="transmembrane region" description="Helical" evidence="7">
    <location>
        <begin position="103"/>
        <end position="123"/>
    </location>
</feature>
<dbReference type="InterPro" id="IPR032808">
    <property type="entry name" value="DoxX"/>
</dbReference>
<proteinExistence type="inferred from homology"/>
<evidence type="ECO:0000256" key="1">
    <source>
        <dbReference type="ARBA" id="ARBA00004651"/>
    </source>
</evidence>
<keyword evidence="6 7" id="KW-0472">Membrane</keyword>
<dbReference type="GO" id="GO:0005886">
    <property type="term" value="C:plasma membrane"/>
    <property type="evidence" value="ECO:0007669"/>
    <property type="project" value="UniProtKB-SubCell"/>
</dbReference>
<feature type="transmembrane region" description="Helical" evidence="7">
    <location>
        <begin position="47"/>
        <end position="69"/>
    </location>
</feature>
<keyword evidence="3" id="KW-1003">Cell membrane</keyword>
<reference evidence="8 9" key="1">
    <citation type="submission" date="2016-10" db="EMBL/GenBank/DDBJ databases">
        <authorList>
            <person name="de Groot N.N."/>
        </authorList>
    </citation>
    <scope>NUCLEOTIDE SEQUENCE [LARGE SCALE GENOMIC DNA]</scope>
    <source>
        <strain evidence="8 9">DSM 21019</strain>
    </source>
</reference>
<sequence length="126" mass="13291">MKSSLQTDIGLLLLRVTGAGLMLTHGIPKLSMLFAEGPVQFGDPIGIGAGPSLFLAVFAEFLCAVLVLIGLKTRWAAIPVIITMAVAALIVHAADPFGVKEKALLFLGIFICIFLLGPGKFSVDRK</sequence>
<protein>
    <submittedName>
        <fullName evidence="8">Putative oxidoreductase</fullName>
    </submittedName>
</protein>
<feature type="transmembrane region" description="Helical" evidence="7">
    <location>
        <begin position="76"/>
        <end position="97"/>
    </location>
</feature>
<organism evidence="8 9">
    <name type="scientific">Robiginitalea myxolifaciens</name>
    <dbReference type="NCBI Taxonomy" id="400055"/>
    <lineage>
        <taxon>Bacteria</taxon>
        <taxon>Pseudomonadati</taxon>
        <taxon>Bacteroidota</taxon>
        <taxon>Flavobacteriia</taxon>
        <taxon>Flavobacteriales</taxon>
        <taxon>Flavobacteriaceae</taxon>
        <taxon>Robiginitalea</taxon>
    </lineage>
</organism>
<gene>
    <name evidence="8" type="ORF">SAMN04490243_1957</name>
</gene>
<dbReference type="AlphaFoldDB" id="A0A1I6GZR9"/>
<dbReference type="InterPro" id="IPR051907">
    <property type="entry name" value="DoxX-like_oxidoreductase"/>
</dbReference>